<organism evidence="12 13">
    <name type="scientific">Limulus polyphemus</name>
    <name type="common">Atlantic horseshoe crab</name>
    <dbReference type="NCBI Taxonomy" id="6850"/>
    <lineage>
        <taxon>Eukaryota</taxon>
        <taxon>Metazoa</taxon>
        <taxon>Ecdysozoa</taxon>
        <taxon>Arthropoda</taxon>
        <taxon>Chelicerata</taxon>
        <taxon>Merostomata</taxon>
        <taxon>Xiphosura</taxon>
        <taxon>Limulidae</taxon>
        <taxon>Limulus</taxon>
    </lineage>
</organism>
<evidence type="ECO:0000259" key="11">
    <source>
        <dbReference type="PROSITE" id="PS50853"/>
    </source>
</evidence>
<dbReference type="SMART" id="SM00408">
    <property type="entry name" value="IGc2"/>
    <property type="match status" value="4"/>
</dbReference>
<dbReference type="InterPro" id="IPR003599">
    <property type="entry name" value="Ig_sub"/>
</dbReference>
<feature type="domain" description="Ig-like" evidence="10">
    <location>
        <begin position="32"/>
        <end position="130"/>
    </location>
</feature>
<keyword evidence="4 8" id="KW-1133">Transmembrane helix</keyword>
<feature type="region of interest" description="Disordered" evidence="7">
    <location>
        <begin position="714"/>
        <end position="736"/>
    </location>
</feature>
<dbReference type="PROSITE" id="PS50835">
    <property type="entry name" value="IG_LIKE"/>
    <property type="match status" value="5"/>
</dbReference>
<name>A0ABM1T548_LIMPO</name>
<dbReference type="InterPro" id="IPR007110">
    <property type="entry name" value="Ig-like_dom"/>
</dbReference>
<dbReference type="GeneID" id="106467162"/>
<dbReference type="InterPro" id="IPR013151">
    <property type="entry name" value="Immunoglobulin_dom"/>
</dbReference>
<accession>A0ABM1T548</accession>
<sequence length="821" mass="92301">MSHKVDFLLVFMQLFSSIFATKTTVIFGLVDEDVKLPCNITATLPHDKPALVLWYKDKLPTPIYTLDSRIGPLWQARHSSSDGLATRAYLTTVNRPATLVISQVKKEDEGSYRCRVDFNRARTRYTDSVLKVIVPPSKLIIKDHQRQPLKSLIGPYNEGEPLFLTCEVQGGSPMPSVTWWRESVLLDDNYSLANNGFTVNELVIPRLRRHDLMADFTCCASNTNLSTALSSTVTLDMNFRPLLLEMEGGQQPLSAGTPTKLNCHSAGSRPPVAITWWKGFKELRTARTTVSNHGNSTISTLIFTPMVEDDNQILACVAENKLMPRTTLREERKLNVHYAPLASLWFSGNRKSGSVREGSDVYFECLVQSNPEPVKISWMFEGKELQASNSMKILVHNYTLTVKEISRSSRGRYSCTATNSEGKGESGIFFHEYNLRVQYAPMCKTKQIRAFGVPVHESIRIDCEVDAEPPDVTFRWIFNNTHETFDVVDYENHLTRSRATFIPRSIQDYGVLFCSAENEVGPQVSPCVFTITPVGPPEKPRDCMVRNVTMYSIQIACEEGFNGGLKQHFVLEIYDKNLETREINITSEIPVFLIQDLSYETPFEVIVYAMNSEGKSENWVMTINTLSNVIGHDESHWSFPFGPLFVIIGTSFVAVTAVVLVIIILIHVRQSRRKPNSRQRDVSTGSEERFVLKNSTDGFKRTTSHLEEDTCPDIIPMSLHQGSETSMDGEERSNEESVFLARHSISKTNTRSVPYETPEPDEKYTYLNIGCSSSTRSSPPSSSTTNEDQYHVTSSVPSTTLRRIVCQKGASFVSKGATTNV</sequence>
<evidence type="ECO:0000256" key="3">
    <source>
        <dbReference type="ARBA" id="ARBA00022737"/>
    </source>
</evidence>
<keyword evidence="9" id="KW-0732">Signal</keyword>
<feature type="domain" description="Fibronectin type-III" evidence="11">
    <location>
        <begin position="536"/>
        <end position="628"/>
    </location>
</feature>
<dbReference type="Proteomes" id="UP000694941">
    <property type="component" value="Unplaced"/>
</dbReference>
<dbReference type="InterPro" id="IPR003961">
    <property type="entry name" value="FN3_dom"/>
</dbReference>
<dbReference type="Pfam" id="PF08205">
    <property type="entry name" value="C2-set_2"/>
    <property type="match status" value="1"/>
</dbReference>
<evidence type="ECO:0000256" key="6">
    <source>
        <dbReference type="ARBA" id="ARBA00023157"/>
    </source>
</evidence>
<dbReference type="Pfam" id="PF07686">
    <property type="entry name" value="V-set"/>
    <property type="match status" value="1"/>
</dbReference>
<feature type="transmembrane region" description="Helical" evidence="8">
    <location>
        <begin position="644"/>
        <end position="668"/>
    </location>
</feature>
<dbReference type="InterPro" id="IPR013162">
    <property type="entry name" value="CD80_C2-set"/>
</dbReference>
<reference evidence="13" key="1">
    <citation type="submission" date="2025-08" db="UniProtKB">
        <authorList>
            <consortium name="RefSeq"/>
        </authorList>
    </citation>
    <scope>IDENTIFICATION</scope>
    <source>
        <tissue evidence="13">Muscle</tissue>
    </source>
</reference>
<gene>
    <name evidence="13" type="primary">LOC106467162</name>
</gene>
<dbReference type="InterPro" id="IPR013098">
    <property type="entry name" value="Ig_I-set"/>
</dbReference>
<feature type="domain" description="Ig-like" evidence="10">
    <location>
        <begin position="340"/>
        <end position="420"/>
    </location>
</feature>
<keyword evidence="2 8" id="KW-0812">Transmembrane</keyword>
<dbReference type="Pfam" id="PF00047">
    <property type="entry name" value="ig"/>
    <property type="match status" value="1"/>
</dbReference>
<dbReference type="Pfam" id="PF13927">
    <property type="entry name" value="Ig_3"/>
    <property type="match status" value="1"/>
</dbReference>
<feature type="signal peptide" evidence="9">
    <location>
        <begin position="1"/>
        <end position="20"/>
    </location>
</feature>
<evidence type="ECO:0000259" key="10">
    <source>
        <dbReference type="PROSITE" id="PS50835"/>
    </source>
</evidence>
<dbReference type="Gene3D" id="2.60.40.10">
    <property type="entry name" value="Immunoglobulins"/>
    <property type="match status" value="6"/>
</dbReference>
<dbReference type="InterPro" id="IPR036179">
    <property type="entry name" value="Ig-like_dom_sf"/>
</dbReference>
<dbReference type="SUPFAM" id="SSF48726">
    <property type="entry name" value="Immunoglobulin"/>
    <property type="match status" value="5"/>
</dbReference>
<feature type="domain" description="Ig-like" evidence="10">
    <location>
        <begin position="148"/>
        <end position="234"/>
    </location>
</feature>
<dbReference type="InterPro" id="IPR003598">
    <property type="entry name" value="Ig_sub2"/>
</dbReference>
<proteinExistence type="predicted"/>
<keyword evidence="5 8" id="KW-0472">Membrane</keyword>
<evidence type="ECO:0000256" key="8">
    <source>
        <dbReference type="SAM" id="Phobius"/>
    </source>
</evidence>
<keyword evidence="6" id="KW-1015">Disulfide bond</keyword>
<evidence type="ECO:0000256" key="5">
    <source>
        <dbReference type="ARBA" id="ARBA00023136"/>
    </source>
</evidence>
<evidence type="ECO:0000313" key="13">
    <source>
        <dbReference type="RefSeq" id="XP_022251004.1"/>
    </source>
</evidence>
<dbReference type="SUPFAM" id="SSF49265">
    <property type="entry name" value="Fibronectin type III"/>
    <property type="match status" value="1"/>
</dbReference>
<feature type="domain" description="Ig-like" evidence="10">
    <location>
        <begin position="241"/>
        <end position="335"/>
    </location>
</feature>
<dbReference type="SMART" id="SM00409">
    <property type="entry name" value="IG"/>
    <property type="match status" value="5"/>
</dbReference>
<evidence type="ECO:0000256" key="4">
    <source>
        <dbReference type="ARBA" id="ARBA00022989"/>
    </source>
</evidence>
<keyword evidence="12" id="KW-1185">Reference proteome</keyword>
<feature type="region of interest" description="Disordered" evidence="7">
    <location>
        <begin position="770"/>
        <end position="797"/>
    </location>
</feature>
<evidence type="ECO:0000256" key="9">
    <source>
        <dbReference type="SAM" id="SignalP"/>
    </source>
</evidence>
<evidence type="ECO:0000256" key="2">
    <source>
        <dbReference type="ARBA" id="ARBA00022692"/>
    </source>
</evidence>
<feature type="compositionally biased region" description="Low complexity" evidence="7">
    <location>
        <begin position="772"/>
        <end position="785"/>
    </location>
</feature>
<dbReference type="InterPro" id="IPR013783">
    <property type="entry name" value="Ig-like_fold"/>
</dbReference>
<evidence type="ECO:0000313" key="12">
    <source>
        <dbReference type="Proteomes" id="UP000694941"/>
    </source>
</evidence>
<dbReference type="CDD" id="cd00096">
    <property type="entry name" value="Ig"/>
    <property type="match status" value="1"/>
</dbReference>
<dbReference type="PROSITE" id="PS50853">
    <property type="entry name" value="FN3"/>
    <property type="match status" value="1"/>
</dbReference>
<dbReference type="PANTHER" id="PTHR23278">
    <property type="entry name" value="SIDESTEP PROTEIN"/>
    <property type="match status" value="1"/>
</dbReference>
<evidence type="ECO:0000256" key="7">
    <source>
        <dbReference type="SAM" id="MobiDB-lite"/>
    </source>
</evidence>
<dbReference type="Pfam" id="PF07679">
    <property type="entry name" value="I-set"/>
    <property type="match status" value="1"/>
</dbReference>
<protein>
    <submittedName>
        <fullName evidence="13">Hemicentin-1-like</fullName>
    </submittedName>
</protein>
<keyword evidence="3" id="KW-0677">Repeat</keyword>
<evidence type="ECO:0000256" key="1">
    <source>
        <dbReference type="ARBA" id="ARBA00004167"/>
    </source>
</evidence>
<feature type="chain" id="PRO_5046650992" evidence="9">
    <location>
        <begin position="21"/>
        <end position="821"/>
    </location>
</feature>
<dbReference type="RefSeq" id="XP_022251004.1">
    <property type="nucleotide sequence ID" value="XM_022395296.1"/>
</dbReference>
<feature type="domain" description="Ig-like" evidence="10">
    <location>
        <begin position="441"/>
        <end position="525"/>
    </location>
</feature>
<dbReference type="InterPro" id="IPR036116">
    <property type="entry name" value="FN3_sf"/>
</dbReference>
<dbReference type="InterPro" id="IPR013106">
    <property type="entry name" value="Ig_V-set"/>
</dbReference>
<comment type="subcellular location">
    <subcellularLocation>
        <location evidence="1">Membrane</location>
        <topology evidence="1">Single-pass membrane protein</topology>
    </subcellularLocation>
</comment>
<dbReference type="PANTHER" id="PTHR23278:SF19">
    <property type="entry name" value="OBSCURIN"/>
    <property type="match status" value="1"/>
</dbReference>